<protein>
    <submittedName>
        <fullName evidence="1">Uncharacterized protein</fullName>
    </submittedName>
</protein>
<dbReference type="OrthoDB" id="2319148at2"/>
<evidence type="ECO:0000313" key="1">
    <source>
        <dbReference type="EMBL" id="TDG70759.1"/>
    </source>
</evidence>
<keyword evidence="2" id="KW-1185">Reference proteome</keyword>
<dbReference type="AlphaFoldDB" id="A0A4R5NCC5"/>
<dbReference type="RefSeq" id="WP_056945153.1">
    <property type="nucleotide sequence ID" value="NZ_PUFN01000024.1"/>
</dbReference>
<accession>A0A4R5NCC5</accession>
<dbReference type="EMBL" id="PUFN01000024">
    <property type="protein sequence ID" value="TDG70759.1"/>
    <property type="molecule type" value="Genomic_DNA"/>
</dbReference>
<comment type="caution">
    <text evidence="1">The sequence shown here is derived from an EMBL/GenBank/DDBJ whole genome shotgun (WGS) entry which is preliminary data.</text>
</comment>
<reference evidence="1 2" key="1">
    <citation type="journal article" date="2019" name="Appl. Microbiol. Biotechnol.">
        <title>Uncovering carbohydrate metabolism through a genotype-phenotype association study of 56 lactic acid bacteria genomes.</title>
        <authorList>
            <person name="Buron-Moles G."/>
            <person name="Chailyan A."/>
            <person name="Dolejs I."/>
            <person name="Forster J."/>
            <person name="Miks M.H."/>
        </authorList>
    </citation>
    <scope>NUCLEOTIDE SEQUENCE [LARGE SCALE GENOMIC DNA]</scope>
    <source>
        <strain evidence="1 2">ATCC 29644</strain>
    </source>
</reference>
<sequence>MTIQQLENEIIKQKITDFTGLSGLASVRNSDIEEYFYGFMDWLIENKILEKVNDYSEVNLTLQYINSDDFIVWILHFGDVYANLRERYSEIIYPNGLDKSATNQLKQLKKINPKYSFLVALTHHLKSSQFYSDRDINKLDSLLKRIPNNNNSKIKRNSALGQALFDSLYTLSNYGIERMVKKSI</sequence>
<gene>
    <name evidence="1" type="ORF">C5L30_001550</name>
</gene>
<evidence type="ECO:0000313" key="2">
    <source>
        <dbReference type="Proteomes" id="UP000295257"/>
    </source>
</evidence>
<dbReference type="Proteomes" id="UP000295257">
    <property type="component" value="Unassembled WGS sequence"/>
</dbReference>
<name>A0A4R5NCC5_9LACO</name>
<organism evidence="1 2">
    <name type="scientific">Companilactobacillus farciminis</name>
    <dbReference type="NCBI Taxonomy" id="1612"/>
    <lineage>
        <taxon>Bacteria</taxon>
        <taxon>Bacillati</taxon>
        <taxon>Bacillota</taxon>
        <taxon>Bacilli</taxon>
        <taxon>Lactobacillales</taxon>
        <taxon>Lactobacillaceae</taxon>
        <taxon>Companilactobacillus</taxon>
    </lineage>
</organism>
<proteinExistence type="predicted"/>